<proteinExistence type="predicted"/>
<evidence type="ECO:0000313" key="3">
    <source>
        <dbReference type="Proteomes" id="UP001556220"/>
    </source>
</evidence>
<keyword evidence="1" id="KW-1133">Transmembrane helix</keyword>
<dbReference type="Pfam" id="PF13536">
    <property type="entry name" value="EmrE"/>
    <property type="match status" value="1"/>
</dbReference>
<comment type="caution">
    <text evidence="2">The sequence shown here is derived from an EMBL/GenBank/DDBJ whole genome shotgun (WGS) entry which is preliminary data.</text>
</comment>
<dbReference type="RefSeq" id="WP_367854699.1">
    <property type="nucleotide sequence ID" value="NZ_JBFOHK010000003.1"/>
</dbReference>
<evidence type="ECO:0000313" key="2">
    <source>
        <dbReference type="EMBL" id="MEW9572632.1"/>
    </source>
</evidence>
<gene>
    <name evidence="2" type="ORF">ABQJ54_12810</name>
</gene>
<feature type="transmembrane region" description="Helical" evidence="1">
    <location>
        <begin position="237"/>
        <end position="257"/>
    </location>
</feature>
<name>A0ABV3QG25_9GAMM</name>
<dbReference type="InterPro" id="IPR032713">
    <property type="entry name" value="EmrE"/>
</dbReference>
<reference evidence="2 3" key="1">
    <citation type="submission" date="2024-06" db="EMBL/GenBank/DDBJ databases">
        <authorList>
            <person name="Woo H."/>
        </authorList>
    </citation>
    <scope>NUCLEOTIDE SEQUENCE [LARGE SCALE GENOMIC DNA]</scope>
    <source>
        <strain evidence="2 3">Si-c</strain>
    </source>
</reference>
<organism evidence="2 3">
    <name type="scientific">Rhodanobacter lycopersici</name>
    <dbReference type="NCBI Taxonomy" id="3162487"/>
    <lineage>
        <taxon>Bacteria</taxon>
        <taxon>Pseudomonadati</taxon>
        <taxon>Pseudomonadota</taxon>
        <taxon>Gammaproteobacteria</taxon>
        <taxon>Lysobacterales</taxon>
        <taxon>Rhodanobacteraceae</taxon>
        <taxon>Rhodanobacter</taxon>
    </lineage>
</organism>
<dbReference type="EMBL" id="JBFOHK010000003">
    <property type="protein sequence ID" value="MEW9572632.1"/>
    <property type="molecule type" value="Genomic_DNA"/>
</dbReference>
<dbReference type="Proteomes" id="UP001556220">
    <property type="component" value="Unassembled WGS sequence"/>
</dbReference>
<keyword evidence="1" id="KW-0812">Transmembrane</keyword>
<feature type="transmembrane region" description="Helical" evidence="1">
    <location>
        <begin position="46"/>
        <end position="65"/>
    </location>
</feature>
<feature type="transmembrane region" description="Helical" evidence="1">
    <location>
        <begin position="110"/>
        <end position="131"/>
    </location>
</feature>
<keyword evidence="3" id="KW-1185">Reference proteome</keyword>
<accession>A0ABV3QG25</accession>
<feature type="transmembrane region" description="Helical" evidence="1">
    <location>
        <begin position="138"/>
        <end position="158"/>
    </location>
</feature>
<feature type="transmembrane region" description="Helical" evidence="1">
    <location>
        <begin position="15"/>
        <end position="34"/>
    </location>
</feature>
<feature type="transmembrane region" description="Helical" evidence="1">
    <location>
        <begin position="207"/>
        <end position="231"/>
    </location>
</feature>
<feature type="transmembrane region" description="Helical" evidence="1">
    <location>
        <begin position="297"/>
        <end position="317"/>
    </location>
</feature>
<feature type="transmembrane region" description="Helical" evidence="1">
    <location>
        <begin position="269"/>
        <end position="291"/>
    </location>
</feature>
<protein>
    <submittedName>
        <fullName evidence="2">Multidrug resistance efflux transporter family protein</fullName>
    </submittedName>
</protein>
<sequence>MILPDATDLPMRRSAFAAVGLALCAALFFTMTYVLNRSLVSGGGHWAWAVILRYLITLPLLALALPWRGGLGELPRELRAHPRAWLVWSSVGFVLFGIPLTWAAGSGPAWLVAGSFQTTVLAGPLLAPLIYRDARRRLAWPTLAIGALIVAGVFALQWGHAHGKLSAGDWLAVGAVVLSAFAYPLGNRMLLLHLETSAQRVNALQRVFGMTLCSWPLWLLIALATLCTVGWPSWREVLLAGGVALSSGVIATVLFFAATDRVRTQPTALAAVEAMQAAELLFTTVLGAALLGEAWPHGWALLGALAIIVGIALFGWVSGREAAGDDEAVRALRGDRSA</sequence>
<feature type="transmembrane region" description="Helical" evidence="1">
    <location>
        <begin position="170"/>
        <end position="186"/>
    </location>
</feature>
<feature type="transmembrane region" description="Helical" evidence="1">
    <location>
        <begin position="85"/>
        <end position="104"/>
    </location>
</feature>
<keyword evidence="1" id="KW-0472">Membrane</keyword>
<evidence type="ECO:0000256" key="1">
    <source>
        <dbReference type="SAM" id="Phobius"/>
    </source>
</evidence>